<evidence type="ECO:0000313" key="2">
    <source>
        <dbReference type="EMBL" id="PSS29680.1"/>
    </source>
</evidence>
<feature type="compositionally biased region" description="Basic and acidic residues" evidence="1">
    <location>
        <begin position="62"/>
        <end position="76"/>
    </location>
</feature>
<proteinExistence type="predicted"/>
<name>A0A2R6RI10_9APHY</name>
<protein>
    <submittedName>
        <fullName evidence="2">Uncharacterized protein</fullName>
    </submittedName>
</protein>
<evidence type="ECO:0000256" key="1">
    <source>
        <dbReference type="SAM" id="MobiDB-lite"/>
    </source>
</evidence>
<sequence length="76" mass="8890">MAIDDDEAYSPSELKRTRVQEEQSLLREENGEGREWWYVVEGEENDKGNNQTQVGWQKRVARPGERGKVNKEPLRS</sequence>
<feature type="region of interest" description="Disordered" evidence="1">
    <location>
        <begin position="43"/>
        <end position="76"/>
    </location>
</feature>
<keyword evidence="3" id="KW-1185">Reference proteome</keyword>
<gene>
    <name evidence="2" type="ORF">PHLCEN_2v2828</name>
</gene>
<dbReference type="EMBL" id="MLYV02000256">
    <property type="protein sequence ID" value="PSS29680.1"/>
    <property type="molecule type" value="Genomic_DNA"/>
</dbReference>
<dbReference type="AlphaFoldDB" id="A0A2R6RI10"/>
<dbReference type="Proteomes" id="UP000186601">
    <property type="component" value="Unassembled WGS sequence"/>
</dbReference>
<reference evidence="2 3" key="1">
    <citation type="submission" date="2018-02" db="EMBL/GenBank/DDBJ databases">
        <title>Genome sequence of the basidiomycete white-rot fungus Phlebia centrifuga.</title>
        <authorList>
            <person name="Granchi Z."/>
            <person name="Peng M."/>
            <person name="de Vries R.P."/>
            <person name="Hilden K."/>
            <person name="Makela M.R."/>
            <person name="Grigoriev I."/>
            <person name="Riley R."/>
        </authorList>
    </citation>
    <scope>NUCLEOTIDE SEQUENCE [LARGE SCALE GENOMIC DNA]</scope>
    <source>
        <strain evidence="2 3">FBCC195</strain>
    </source>
</reference>
<organism evidence="2 3">
    <name type="scientific">Hermanssonia centrifuga</name>
    <dbReference type="NCBI Taxonomy" id="98765"/>
    <lineage>
        <taxon>Eukaryota</taxon>
        <taxon>Fungi</taxon>
        <taxon>Dikarya</taxon>
        <taxon>Basidiomycota</taxon>
        <taxon>Agaricomycotina</taxon>
        <taxon>Agaricomycetes</taxon>
        <taxon>Polyporales</taxon>
        <taxon>Meruliaceae</taxon>
        <taxon>Hermanssonia</taxon>
    </lineage>
</organism>
<evidence type="ECO:0000313" key="3">
    <source>
        <dbReference type="Proteomes" id="UP000186601"/>
    </source>
</evidence>
<feature type="compositionally biased region" description="Basic and acidic residues" evidence="1">
    <location>
        <begin position="13"/>
        <end position="30"/>
    </location>
</feature>
<comment type="caution">
    <text evidence="2">The sequence shown here is derived from an EMBL/GenBank/DDBJ whole genome shotgun (WGS) entry which is preliminary data.</text>
</comment>
<accession>A0A2R6RI10</accession>
<feature type="region of interest" description="Disordered" evidence="1">
    <location>
        <begin position="1"/>
        <end position="30"/>
    </location>
</feature>